<dbReference type="EMBL" id="JBBJBU010000001">
    <property type="protein sequence ID" value="KAK7207156.1"/>
    <property type="molecule type" value="Genomic_DNA"/>
</dbReference>
<feature type="compositionally biased region" description="Polar residues" evidence="1">
    <location>
        <begin position="23"/>
        <end position="38"/>
    </location>
</feature>
<dbReference type="GeneID" id="90036421"/>
<sequence length="337" mass="37201">MVGYSACDNACCCAVSANSSQSLYSTNSNDVASTTTDSPLMGEHTATGDLPMRDTQHSPDMLPMLERDLGEQSLPMRHKLCQSDGSDRPMLEKSLGEQSLPMRHMQGGSDSSNFPLLKKDLSDANLPMRQKQRQSDGIHTSMFKKDMSDRSLPVRHKQSLSSGSIPTHHESPETPQLVSDFTTDNLPMRDVPFAPMDLPMLEKEFAADAPMPNKPIPDSGFDTDMDAKAPMLAKPMTSTSFDTDLEKGASSDEVLYSAVRPSKPPSTVESTKASSFKIQRRGWGPFVLFQRKLSQRKLISPTPNDESVDCRCLRLVVLLQVLLSFLSLLWARGMELD</sequence>
<dbReference type="RefSeq" id="XP_064770189.1">
    <property type="nucleotide sequence ID" value="XM_064910909.1"/>
</dbReference>
<protein>
    <submittedName>
        <fullName evidence="2">Uncharacterized protein</fullName>
    </submittedName>
</protein>
<comment type="caution">
    <text evidence="2">The sequence shown here is derived from an EMBL/GenBank/DDBJ whole genome shotgun (WGS) entry which is preliminary data.</text>
</comment>
<dbReference type="Proteomes" id="UP001498771">
    <property type="component" value="Unassembled WGS sequence"/>
</dbReference>
<keyword evidence="3" id="KW-1185">Reference proteome</keyword>
<feature type="compositionally biased region" description="Polar residues" evidence="1">
    <location>
        <begin position="173"/>
        <end position="184"/>
    </location>
</feature>
<reference evidence="2 3" key="1">
    <citation type="submission" date="2024-03" db="EMBL/GenBank/DDBJ databases">
        <title>Genome-scale model development and genomic sequencing of the oleaginous clade Lipomyces.</title>
        <authorList>
            <consortium name="Lawrence Berkeley National Laboratory"/>
            <person name="Czajka J.J."/>
            <person name="Han Y."/>
            <person name="Kim J."/>
            <person name="Mondo S.J."/>
            <person name="Hofstad B.A."/>
            <person name="Robles A."/>
            <person name="Haridas S."/>
            <person name="Riley R."/>
            <person name="LaButti K."/>
            <person name="Pangilinan J."/>
            <person name="Andreopoulos W."/>
            <person name="Lipzen A."/>
            <person name="Yan J."/>
            <person name="Wang M."/>
            <person name="Ng V."/>
            <person name="Grigoriev I.V."/>
            <person name="Spatafora J.W."/>
            <person name="Magnuson J.K."/>
            <person name="Baker S.E."/>
            <person name="Pomraning K.R."/>
        </authorList>
    </citation>
    <scope>NUCLEOTIDE SEQUENCE [LARGE SCALE GENOMIC DNA]</scope>
    <source>
        <strain evidence="2 3">Phaff 52-87</strain>
    </source>
</reference>
<evidence type="ECO:0000313" key="3">
    <source>
        <dbReference type="Proteomes" id="UP001498771"/>
    </source>
</evidence>
<gene>
    <name evidence="2" type="ORF">BZA70DRAFT_264547</name>
</gene>
<evidence type="ECO:0000313" key="2">
    <source>
        <dbReference type="EMBL" id="KAK7207156.1"/>
    </source>
</evidence>
<organism evidence="2 3">
    <name type="scientific">Myxozyma melibiosi</name>
    <dbReference type="NCBI Taxonomy" id="54550"/>
    <lineage>
        <taxon>Eukaryota</taxon>
        <taxon>Fungi</taxon>
        <taxon>Dikarya</taxon>
        <taxon>Ascomycota</taxon>
        <taxon>Saccharomycotina</taxon>
        <taxon>Lipomycetes</taxon>
        <taxon>Lipomycetales</taxon>
        <taxon>Lipomycetaceae</taxon>
        <taxon>Myxozyma</taxon>
    </lineage>
</organism>
<evidence type="ECO:0000256" key="1">
    <source>
        <dbReference type="SAM" id="MobiDB-lite"/>
    </source>
</evidence>
<accession>A0ABR1FBC0</accession>
<feature type="region of interest" description="Disordered" evidence="1">
    <location>
        <begin position="123"/>
        <end position="184"/>
    </location>
</feature>
<proteinExistence type="predicted"/>
<name>A0ABR1FBC0_9ASCO</name>
<feature type="region of interest" description="Disordered" evidence="1">
    <location>
        <begin position="23"/>
        <end position="54"/>
    </location>
</feature>